<gene>
    <name evidence="2" type="ORF">COLO4_08085</name>
</gene>
<evidence type="ECO:0000313" key="2">
    <source>
        <dbReference type="EMBL" id="OMP06519.1"/>
    </source>
</evidence>
<comment type="caution">
    <text evidence="2">The sequence shown here is derived from an EMBL/GenBank/DDBJ whole genome shotgun (WGS) entry which is preliminary data.</text>
</comment>
<accession>A0A1R3KHH7</accession>
<dbReference type="OrthoDB" id="1625419at2759"/>
<keyword evidence="3" id="KW-1185">Reference proteome</keyword>
<dbReference type="InterPro" id="IPR006462">
    <property type="entry name" value="MS5"/>
</dbReference>
<feature type="compositionally biased region" description="Basic and acidic residues" evidence="1">
    <location>
        <begin position="10"/>
        <end position="30"/>
    </location>
</feature>
<feature type="region of interest" description="Disordered" evidence="1">
    <location>
        <begin position="1"/>
        <end position="34"/>
    </location>
</feature>
<proteinExistence type="predicted"/>
<dbReference type="EMBL" id="AWUE01013586">
    <property type="protein sequence ID" value="OMP06519.1"/>
    <property type="molecule type" value="Genomic_DNA"/>
</dbReference>
<name>A0A1R3KHH7_9ROSI</name>
<dbReference type="PANTHER" id="PTHR31260">
    <property type="entry name" value="CYSTATIN/MONELLIN SUPERFAMILY PROTEIN"/>
    <property type="match status" value="1"/>
</dbReference>
<organism evidence="2 3">
    <name type="scientific">Corchorus olitorius</name>
    <dbReference type="NCBI Taxonomy" id="93759"/>
    <lineage>
        <taxon>Eukaryota</taxon>
        <taxon>Viridiplantae</taxon>
        <taxon>Streptophyta</taxon>
        <taxon>Embryophyta</taxon>
        <taxon>Tracheophyta</taxon>
        <taxon>Spermatophyta</taxon>
        <taxon>Magnoliopsida</taxon>
        <taxon>eudicotyledons</taxon>
        <taxon>Gunneridae</taxon>
        <taxon>Pentapetalae</taxon>
        <taxon>rosids</taxon>
        <taxon>malvids</taxon>
        <taxon>Malvales</taxon>
        <taxon>Malvaceae</taxon>
        <taxon>Grewioideae</taxon>
        <taxon>Apeibeae</taxon>
        <taxon>Corchorus</taxon>
    </lineage>
</organism>
<evidence type="ECO:0008006" key="4">
    <source>
        <dbReference type="Google" id="ProtNLM"/>
    </source>
</evidence>
<dbReference type="AlphaFoldDB" id="A0A1R3KHH7"/>
<dbReference type="Proteomes" id="UP000187203">
    <property type="component" value="Unassembled WGS sequence"/>
</dbReference>
<evidence type="ECO:0000313" key="3">
    <source>
        <dbReference type="Proteomes" id="UP000187203"/>
    </source>
</evidence>
<feature type="compositionally biased region" description="Acidic residues" evidence="1">
    <location>
        <begin position="171"/>
        <end position="200"/>
    </location>
</feature>
<feature type="region of interest" description="Disordered" evidence="1">
    <location>
        <begin position="168"/>
        <end position="228"/>
    </location>
</feature>
<reference evidence="3" key="1">
    <citation type="submission" date="2013-09" db="EMBL/GenBank/DDBJ databases">
        <title>Corchorus olitorius genome sequencing.</title>
        <authorList>
            <person name="Alam M."/>
            <person name="Haque M.S."/>
            <person name="Islam M.S."/>
            <person name="Emdad E.M."/>
            <person name="Islam M.M."/>
            <person name="Ahmed B."/>
            <person name="Halim A."/>
            <person name="Hossen Q.M.M."/>
            <person name="Hossain M.Z."/>
            <person name="Ahmed R."/>
            <person name="Khan M.M."/>
            <person name="Islam R."/>
            <person name="Rashid M.M."/>
            <person name="Khan S.A."/>
            <person name="Rahman M.S."/>
            <person name="Alam M."/>
            <person name="Yahiya A.S."/>
            <person name="Khan M.S."/>
            <person name="Azam M.S."/>
            <person name="Haque T."/>
            <person name="Lashkar M.Z.H."/>
            <person name="Akhand A.I."/>
            <person name="Morshed G."/>
            <person name="Roy S."/>
            <person name="Uddin K.S."/>
            <person name="Rabeya T."/>
            <person name="Hossain A.S."/>
            <person name="Chowdhury A."/>
            <person name="Snigdha A.R."/>
            <person name="Mortoza M.S."/>
            <person name="Matin S.A."/>
            <person name="Hoque S.M.E."/>
            <person name="Islam M.K."/>
            <person name="Roy D.K."/>
            <person name="Haider R."/>
            <person name="Moosa M.M."/>
            <person name="Elias S.M."/>
            <person name="Hasan A.M."/>
            <person name="Jahan S."/>
            <person name="Shafiuddin M."/>
            <person name="Mahmood N."/>
            <person name="Shommy N.S."/>
        </authorList>
    </citation>
    <scope>NUCLEOTIDE SEQUENCE [LARGE SCALE GENOMIC DNA]</scope>
    <source>
        <strain evidence="3">cv. O-4</strain>
    </source>
</reference>
<sequence length="228" mass="25181">MDSAALLSSKIDDGGTHDEVSNKVYPKEPEPYDDEREMTDQEFEEYCAALEATDGFDVPGFPNCIRCGIIVPLRLTEYTLEYLLPYSKTAIQGTNYEVFQVEKAMNEAVCGLNYYITFEAKVPDAVAADSSCVDATKTFEALVLMGIPKKKGDDATKVIFIREKGDRTVPEDDDLDSEDDEDLDSEDDEDLDSKDDEDLEAYNGEGASVKGEVQGVSLSRHTPSGPIR</sequence>
<protein>
    <recommendedName>
        <fullName evidence="4">Cystatin domain-containing protein</fullName>
    </recommendedName>
</protein>
<dbReference type="PANTHER" id="PTHR31260:SF69">
    <property type="entry name" value="CYSTATIN_MONELLIN SUPERFAMILY PROTEIN"/>
    <property type="match status" value="1"/>
</dbReference>
<evidence type="ECO:0000256" key="1">
    <source>
        <dbReference type="SAM" id="MobiDB-lite"/>
    </source>
</evidence>